<gene>
    <name evidence="2" type="ORF">RFULGI_LOCUS12154</name>
</gene>
<dbReference type="EMBL" id="CAJVPZ010028392">
    <property type="protein sequence ID" value="CAG8731258.1"/>
    <property type="molecule type" value="Genomic_DNA"/>
</dbReference>
<accession>A0A9N9IDB6</accession>
<evidence type="ECO:0000313" key="3">
    <source>
        <dbReference type="Proteomes" id="UP000789396"/>
    </source>
</evidence>
<organism evidence="2 3">
    <name type="scientific">Racocetra fulgida</name>
    <dbReference type="NCBI Taxonomy" id="60492"/>
    <lineage>
        <taxon>Eukaryota</taxon>
        <taxon>Fungi</taxon>
        <taxon>Fungi incertae sedis</taxon>
        <taxon>Mucoromycota</taxon>
        <taxon>Glomeromycotina</taxon>
        <taxon>Glomeromycetes</taxon>
        <taxon>Diversisporales</taxon>
        <taxon>Gigasporaceae</taxon>
        <taxon>Racocetra</taxon>
    </lineage>
</organism>
<proteinExistence type="predicted"/>
<name>A0A9N9IDB6_9GLOM</name>
<feature type="compositionally biased region" description="Polar residues" evidence="1">
    <location>
        <begin position="44"/>
        <end position="53"/>
    </location>
</feature>
<evidence type="ECO:0000256" key="1">
    <source>
        <dbReference type="SAM" id="MobiDB-lite"/>
    </source>
</evidence>
<feature type="compositionally biased region" description="Basic and acidic residues" evidence="1">
    <location>
        <begin position="13"/>
        <end position="28"/>
    </location>
</feature>
<protein>
    <submittedName>
        <fullName evidence="2">8840_t:CDS:1</fullName>
    </submittedName>
</protein>
<dbReference type="Proteomes" id="UP000789396">
    <property type="component" value="Unassembled WGS sequence"/>
</dbReference>
<evidence type="ECO:0000313" key="2">
    <source>
        <dbReference type="EMBL" id="CAG8731258.1"/>
    </source>
</evidence>
<sequence length="59" mass="6573">GCAITNPTPSSSPRDDSSSMSSEEHVEEILSSFMEENVEELSDSENGWDTPNNFDYELE</sequence>
<comment type="caution">
    <text evidence="2">The sequence shown here is derived from an EMBL/GenBank/DDBJ whole genome shotgun (WGS) entry which is preliminary data.</text>
</comment>
<feature type="non-terminal residue" evidence="2">
    <location>
        <position position="1"/>
    </location>
</feature>
<feature type="region of interest" description="Disordered" evidence="1">
    <location>
        <begin position="1"/>
        <end position="59"/>
    </location>
</feature>
<keyword evidence="3" id="KW-1185">Reference proteome</keyword>
<dbReference type="AlphaFoldDB" id="A0A9N9IDB6"/>
<reference evidence="2" key="1">
    <citation type="submission" date="2021-06" db="EMBL/GenBank/DDBJ databases">
        <authorList>
            <person name="Kallberg Y."/>
            <person name="Tangrot J."/>
            <person name="Rosling A."/>
        </authorList>
    </citation>
    <scope>NUCLEOTIDE SEQUENCE</scope>
    <source>
        <strain evidence="2">IN212</strain>
    </source>
</reference>